<dbReference type="AlphaFoldDB" id="A0A8X6KSU8"/>
<comment type="caution">
    <text evidence="1">The sequence shown here is derived from an EMBL/GenBank/DDBJ whole genome shotgun (WGS) entry which is preliminary data.</text>
</comment>
<evidence type="ECO:0000313" key="2">
    <source>
        <dbReference type="Proteomes" id="UP000887116"/>
    </source>
</evidence>
<protein>
    <submittedName>
        <fullName evidence="1">Arylsulfatase J</fullName>
    </submittedName>
</protein>
<organism evidence="1 2">
    <name type="scientific">Trichonephila clavata</name>
    <name type="common">Joro spider</name>
    <name type="synonym">Nephila clavata</name>
    <dbReference type="NCBI Taxonomy" id="2740835"/>
    <lineage>
        <taxon>Eukaryota</taxon>
        <taxon>Metazoa</taxon>
        <taxon>Ecdysozoa</taxon>
        <taxon>Arthropoda</taxon>
        <taxon>Chelicerata</taxon>
        <taxon>Arachnida</taxon>
        <taxon>Araneae</taxon>
        <taxon>Araneomorphae</taxon>
        <taxon>Entelegynae</taxon>
        <taxon>Araneoidea</taxon>
        <taxon>Nephilidae</taxon>
        <taxon>Trichonephila</taxon>
    </lineage>
</organism>
<accession>A0A8X6KSU8</accession>
<dbReference type="OrthoDB" id="103349at2759"/>
<dbReference type="Proteomes" id="UP000887116">
    <property type="component" value="Unassembled WGS sequence"/>
</dbReference>
<keyword evidence="2" id="KW-1185">Reference proteome</keyword>
<proteinExistence type="predicted"/>
<gene>
    <name evidence="1" type="primary">NCL1_22196</name>
    <name evidence="1" type="ORF">TNCT_617701</name>
</gene>
<name>A0A8X6KSU8_TRICU</name>
<dbReference type="EMBL" id="BMAO01012986">
    <property type="protein sequence ID" value="GFQ85385.1"/>
    <property type="molecule type" value="Genomic_DNA"/>
</dbReference>
<sequence length="51" mass="5810">IVESMLNRLRDLNATSLPVQTKELDPLGDPVCHNFAHVPWMDEEDFDCPLS</sequence>
<feature type="non-terminal residue" evidence="1">
    <location>
        <position position="1"/>
    </location>
</feature>
<evidence type="ECO:0000313" key="1">
    <source>
        <dbReference type="EMBL" id="GFQ85385.1"/>
    </source>
</evidence>
<reference evidence="1" key="1">
    <citation type="submission" date="2020-07" db="EMBL/GenBank/DDBJ databases">
        <title>Multicomponent nature underlies the extraordinary mechanical properties of spider dragline silk.</title>
        <authorList>
            <person name="Kono N."/>
            <person name="Nakamura H."/>
            <person name="Mori M."/>
            <person name="Yoshida Y."/>
            <person name="Ohtoshi R."/>
            <person name="Malay A.D."/>
            <person name="Moran D.A.P."/>
            <person name="Tomita M."/>
            <person name="Numata K."/>
            <person name="Arakawa K."/>
        </authorList>
    </citation>
    <scope>NUCLEOTIDE SEQUENCE</scope>
</reference>